<accession>A0AAD4N655</accession>
<dbReference type="EMBL" id="JAKKPZ010000006">
    <property type="protein sequence ID" value="KAI1720048.1"/>
    <property type="molecule type" value="Genomic_DNA"/>
</dbReference>
<dbReference type="AlphaFoldDB" id="A0AAD4N655"/>
<dbReference type="Proteomes" id="UP001201812">
    <property type="component" value="Unassembled WGS sequence"/>
</dbReference>
<proteinExistence type="predicted"/>
<evidence type="ECO:0000313" key="1">
    <source>
        <dbReference type="EMBL" id="KAI1720048.1"/>
    </source>
</evidence>
<reference evidence="1" key="1">
    <citation type="submission" date="2022-01" db="EMBL/GenBank/DDBJ databases">
        <title>Genome Sequence Resource for Two Populations of Ditylenchus destructor, the Migratory Endoparasitic Phytonematode.</title>
        <authorList>
            <person name="Zhang H."/>
            <person name="Lin R."/>
            <person name="Xie B."/>
        </authorList>
    </citation>
    <scope>NUCLEOTIDE SEQUENCE</scope>
    <source>
        <strain evidence="1">BazhouSP</strain>
    </source>
</reference>
<protein>
    <submittedName>
        <fullName evidence="1">Uncharacterized protein</fullName>
    </submittedName>
</protein>
<evidence type="ECO:0000313" key="2">
    <source>
        <dbReference type="Proteomes" id="UP001201812"/>
    </source>
</evidence>
<keyword evidence="2" id="KW-1185">Reference proteome</keyword>
<gene>
    <name evidence="1" type="ORF">DdX_05417</name>
</gene>
<organism evidence="1 2">
    <name type="scientific">Ditylenchus destructor</name>
    <dbReference type="NCBI Taxonomy" id="166010"/>
    <lineage>
        <taxon>Eukaryota</taxon>
        <taxon>Metazoa</taxon>
        <taxon>Ecdysozoa</taxon>
        <taxon>Nematoda</taxon>
        <taxon>Chromadorea</taxon>
        <taxon>Rhabditida</taxon>
        <taxon>Tylenchina</taxon>
        <taxon>Tylenchomorpha</taxon>
        <taxon>Sphaerularioidea</taxon>
        <taxon>Anguinidae</taxon>
        <taxon>Anguininae</taxon>
        <taxon>Ditylenchus</taxon>
    </lineage>
</organism>
<comment type="caution">
    <text evidence="1">The sequence shown here is derived from an EMBL/GenBank/DDBJ whole genome shotgun (WGS) entry which is preliminary data.</text>
</comment>
<sequence length="88" mass="9769">MEHYSIIPRALREEKVARYSKAKADDFLKNTMISGAANCLEWTWLICDTVTALCSIVGPQVKDGLCNMLPATGKDKKKADLDADYCLT</sequence>
<name>A0AAD4N655_9BILA</name>